<dbReference type="PANTHER" id="PTHR46825">
    <property type="entry name" value="D-ALANYL-D-ALANINE-CARBOXYPEPTIDASE/ENDOPEPTIDASE AMPH"/>
    <property type="match status" value="1"/>
</dbReference>
<feature type="region of interest" description="Disordered" evidence="1">
    <location>
        <begin position="46"/>
        <end position="78"/>
    </location>
</feature>
<dbReference type="Gene3D" id="3.40.710.10">
    <property type="entry name" value="DD-peptidase/beta-lactamase superfamily"/>
    <property type="match status" value="1"/>
</dbReference>
<proteinExistence type="predicted"/>
<evidence type="ECO:0000256" key="1">
    <source>
        <dbReference type="SAM" id="MobiDB-lite"/>
    </source>
</evidence>
<evidence type="ECO:0000313" key="5">
    <source>
        <dbReference type="Proteomes" id="UP001597368"/>
    </source>
</evidence>
<sequence>MRRRCAGRAAAGAGALLIAACGTGGMVTAAGQFGAPLGAAVAAGTRPDPPAVPTSTTLATPTPTPALSAAPPAQAPPSLTQAQIHGAVARLDGVIRATMARTGVPGLSVAVVHKDRTLYLKGYGVRRVGDPRPVGPDTVFQLASVSKPLASTVVAGVVGGKTVAWDDPVVKHDPEFALKDPWVSRHVTLADLFAHRSGLPDHAGDLLEDLGYGRPYIIARLRYEPLAPFRASYAYTNFGLTAAAEAVAKARGVTWEELSARVLYRPLGMTSTSSLFDDYANAPDRASLHVKVNGHWEAKGSRDPQAQSPAGGASSTARDMVSWMRLQLGDGKVGGRTVIDQAALEQTHLPQIVSAPPRAPFGEAGFYGLGWNVGYDDLGRLRLNHSGGFDLGAATTVTLLPTEGLGIVVLTNGEPLGVPEAVAETFFDIAQHSRQTVDWLPLIGGLFAKMDQAGRSTLDYARPPPDATQRHPADAYTGTYDNPYYGPMQVLSTPDGLVMRLGPKGTAFPLRHYDGDTFSYPTQGENAVGLSGVRFTVREARRATAVTVEHLNQNGLGTFTRR</sequence>
<dbReference type="Gene3D" id="2.40.128.600">
    <property type="match status" value="1"/>
</dbReference>
<dbReference type="SUPFAM" id="SSF56601">
    <property type="entry name" value="beta-lactamase/transpeptidase-like"/>
    <property type="match status" value="1"/>
</dbReference>
<reference evidence="5" key="1">
    <citation type="journal article" date="2019" name="Int. J. Syst. Evol. Microbiol.">
        <title>The Global Catalogue of Microorganisms (GCM) 10K type strain sequencing project: providing services to taxonomists for standard genome sequencing and annotation.</title>
        <authorList>
            <consortium name="The Broad Institute Genomics Platform"/>
            <consortium name="The Broad Institute Genome Sequencing Center for Infectious Disease"/>
            <person name="Wu L."/>
            <person name="Ma J."/>
        </authorList>
    </citation>
    <scope>NUCLEOTIDE SEQUENCE [LARGE SCALE GENOMIC DNA]</scope>
    <source>
        <strain evidence="5">ICMP 6774ER</strain>
    </source>
</reference>
<dbReference type="PROSITE" id="PS51257">
    <property type="entry name" value="PROKAR_LIPOPROTEIN"/>
    <property type="match status" value="1"/>
</dbReference>
<dbReference type="Pfam" id="PF11954">
    <property type="entry name" value="DUF3471"/>
    <property type="match status" value="1"/>
</dbReference>
<dbReference type="PANTHER" id="PTHR46825:SF15">
    <property type="entry name" value="BETA-LACTAMASE-RELATED DOMAIN-CONTAINING PROTEIN"/>
    <property type="match status" value="1"/>
</dbReference>
<dbReference type="InterPro" id="IPR001466">
    <property type="entry name" value="Beta-lactam-related"/>
</dbReference>
<keyword evidence="4" id="KW-0378">Hydrolase</keyword>
<dbReference type="Pfam" id="PF00144">
    <property type="entry name" value="Beta-lactamase"/>
    <property type="match status" value="1"/>
</dbReference>
<organism evidence="4 5">
    <name type="scientific">Nonomuraea mangrovi</name>
    <dbReference type="NCBI Taxonomy" id="2316207"/>
    <lineage>
        <taxon>Bacteria</taxon>
        <taxon>Bacillati</taxon>
        <taxon>Actinomycetota</taxon>
        <taxon>Actinomycetes</taxon>
        <taxon>Streptosporangiales</taxon>
        <taxon>Streptosporangiaceae</taxon>
        <taxon>Nonomuraea</taxon>
    </lineage>
</organism>
<feature type="domain" description="Beta-lactamase-related" evidence="2">
    <location>
        <begin position="91"/>
        <end position="421"/>
    </location>
</feature>
<dbReference type="InterPro" id="IPR050491">
    <property type="entry name" value="AmpC-like"/>
</dbReference>
<evidence type="ECO:0000259" key="3">
    <source>
        <dbReference type="Pfam" id="PF11954"/>
    </source>
</evidence>
<feature type="domain" description="Peptidase S12 Pab87-related C-terminal" evidence="3">
    <location>
        <begin position="463"/>
        <end position="549"/>
    </location>
</feature>
<name>A0ABW4TBS6_9ACTN</name>
<dbReference type="InterPro" id="IPR012338">
    <property type="entry name" value="Beta-lactam/transpept-like"/>
</dbReference>
<evidence type="ECO:0000259" key="2">
    <source>
        <dbReference type="Pfam" id="PF00144"/>
    </source>
</evidence>
<dbReference type="GO" id="GO:0016787">
    <property type="term" value="F:hydrolase activity"/>
    <property type="evidence" value="ECO:0007669"/>
    <property type="project" value="UniProtKB-KW"/>
</dbReference>
<dbReference type="RefSeq" id="WP_379581781.1">
    <property type="nucleotide sequence ID" value="NZ_JBHUFV010000083.1"/>
</dbReference>
<dbReference type="Proteomes" id="UP001597368">
    <property type="component" value="Unassembled WGS sequence"/>
</dbReference>
<feature type="compositionally biased region" description="Low complexity" evidence="1">
    <location>
        <begin position="53"/>
        <end position="78"/>
    </location>
</feature>
<protein>
    <submittedName>
        <fullName evidence="4">Serine hydrolase</fullName>
    </submittedName>
</protein>
<evidence type="ECO:0000313" key="4">
    <source>
        <dbReference type="EMBL" id="MFD1939473.1"/>
    </source>
</evidence>
<dbReference type="EMBL" id="JBHUFV010000083">
    <property type="protein sequence ID" value="MFD1939473.1"/>
    <property type="molecule type" value="Genomic_DNA"/>
</dbReference>
<gene>
    <name evidence="4" type="ORF">ACFSKW_49230</name>
</gene>
<comment type="caution">
    <text evidence="4">The sequence shown here is derived from an EMBL/GenBank/DDBJ whole genome shotgun (WGS) entry which is preliminary data.</text>
</comment>
<dbReference type="InterPro" id="IPR021860">
    <property type="entry name" value="Peptidase_S12_Pab87-rel_C"/>
</dbReference>
<keyword evidence="5" id="KW-1185">Reference proteome</keyword>
<accession>A0ABW4TBS6</accession>